<accession>A0ABU3V4Y0</accession>
<dbReference type="Pfam" id="PF15595">
    <property type="entry name" value="Imm51"/>
    <property type="match status" value="1"/>
</dbReference>
<gene>
    <name evidence="1" type="ORF">PU648_55090</name>
</gene>
<comment type="caution">
    <text evidence="1">The sequence shown here is derived from an EMBL/GenBank/DDBJ whole genome shotgun (WGS) entry which is preliminary data.</text>
</comment>
<evidence type="ECO:0000313" key="1">
    <source>
        <dbReference type="EMBL" id="MDU9001230.1"/>
    </source>
</evidence>
<protein>
    <submittedName>
        <fullName evidence="1">Imm51 family immunity protein</fullName>
    </submittedName>
</protein>
<dbReference type="RefSeq" id="WP_266944009.1">
    <property type="nucleotide sequence ID" value="NZ_JAPEMK010000002.1"/>
</dbReference>
<organism evidence="1 2">
    <name type="scientific">Streptomyces mirabilis</name>
    <dbReference type="NCBI Taxonomy" id="68239"/>
    <lineage>
        <taxon>Bacteria</taxon>
        <taxon>Bacillati</taxon>
        <taxon>Actinomycetota</taxon>
        <taxon>Actinomycetes</taxon>
        <taxon>Kitasatosporales</taxon>
        <taxon>Streptomycetaceae</taxon>
        <taxon>Streptomyces</taxon>
    </lineage>
</organism>
<evidence type="ECO:0000313" key="2">
    <source>
        <dbReference type="Proteomes" id="UP001257627"/>
    </source>
</evidence>
<sequence>MDTHDLAPFLLQDIEFDPGYSLLLTGWSEVMPVIQASGREGNGYTWDGVARLLVARHLPEAADQLEHDSESGMFAVYSSNRQVLEALAFSCATCIDRPSNWASS</sequence>
<dbReference type="EMBL" id="JARAKF010000003">
    <property type="protein sequence ID" value="MDU9001230.1"/>
    <property type="molecule type" value="Genomic_DNA"/>
</dbReference>
<name>A0ABU3V4Y0_9ACTN</name>
<dbReference type="Proteomes" id="UP001257627">
    <property type="component" value="Unassembled WGS sequence"/>
</dbReference>
<geneLocation type="plasmid" evidence="1">
    <name>unnamed1</name>
</geneLocation>
<proteinExistence type="predicted"/>
<dbReference type="InterPro" id="IPR028956">
    <property type="entry name" value="Imm51"/>
</dbReference>
<reference evidence="1 2" key="1">
    <citation type="submission" date="2023-02" db="EMBL/GenBank/DDBJ databases">
        <authorList>
            <person name="Maleckis M."/>
        </authorList>
    </citation>
    <scope>NUCLEOTIDE SEQUENCE [LARGE SCALE GENOMIC DNA]</scope>
    <source>
        <strain evidence="1 2">P8-A2</strain>
        <plasmid evidence="1">unnamed1</plasmid>
    </source>
</reference>
<keyword evidence="1" id="KW-0614">Plasmid</keyword>
<keyword evidence="2" id="KW-1185">Reference proteome</keyword>